<dbReference type="Pfam" id="PF13487">
    <property type="entry name" value="HD_5"/>
    <property type="match status" value="1"/>
</dbReference>
<dbReference type="InterPro" id="IPR037522">
    <property type="entry name" value="HD_GYP_dom"/>
</dbReference>
<sequence length="133" mass="14664">MPDEILRKPGPLTMEERRAMEEHPVMGAAITAAVTDLDSVVNLVRHHHERYDGEGYPGRLKGPEVPLATRLFSIADAYSAMTTDRPYRKGLTLEMAAEEILRGRGTQFDPELAEAFVRMIERSAGDAAQGQAA</sequence>
<keyword evidence="3" id="KW-1185">Reference proteome</keyword>
<dbReference type="EMBL" id="CP115149">
    <property type="protein sequence ID" value="WBL36380.1"/>
    <property type="molecule type" value="Genomic_DNA"/>
</dbReference>
<dbReference type="SUPFAM" id="SSF109604">
    <property type="entry name" value="HD-domain/PDEase-like"/>
    <property type="match status" value="1"/>
</dbReference>
<dbReference type="Gene3D" id="1.10.3210.10">
    <property type="entry name" value="Hypothetical protein af1432"/>
    <property type="match status" value="1"/>
</dbReference>
<dbReference type="CDD" id="cd00077">
    <property type="entry name" value="HDc"/>
    <property type="match status" value="1"/>
</dbReference>
<gene>
    <name evidence="2" type="ORF">O0235_02065</name>
</gene>
<reference evidence="2 3" key="1">
    <citation type="journal article" date="2023" name="ISME J.">
        <title>Thermophilic Dehalococcoidia with unusual traits shed light on an unexpected past.</title>
        <authorList>
            <person name="Palmer M."/>
            <person name="Covington J.K."/>
            <person name="Zhou E.M."/>
            <person name="Thomas S.C."/>
            <person name="Habib N."/>
            <person name="Seymour C.O."/>
            <person name="Lai D."/>
            <person name="Johnston J."/>
            <person name="Hashimi A."/>
            <person name="Jiao J.Y."/>
            <person name="Muok A.R."/>
            <person name="Liu L."/>
            <person name="Xian W.D."/>
            <person name="Zhi X.Y."/>
            <person name="Li M.M."/>
            <person name="Silva L.P."/>
            <person name="Bowen B.P."/>
            <person name="Louie K."/>
            <person name="Briegel A."/>
            <person name="Pett-Ridge J."/>
            <person name="Weber P.K."/>
            <person name="Tocheva E.I."/>
            <person name="Woyke T."/>
            <person name="Northen T.R."/>
            <person name="Mayali X."/>
            <person name="Li W.J."/>
            <person name="Hedlund B.P."/>
        </authorList>
    </citation>
    <scope>NUCLEOTIDE SEQUENCE [LARGE SCALE GENOMIC DNA]</scope>
    <source>
        <strain evidence="2 3">YIM 72310</strain>
    </source>
</reference>
<dbReference type="PANTHER" id="PTHR43155:SF2">
    <property type="entry name" value="CYCLIC DI-GMP PHOSPHODIESTERASE PA4108"/>
    <property type="match status" value="1"/>
</dbReference>
<evidence type="ECO:0000313" key="3">
    <source>
        <dbReference type="Proteomes" id="UP001212803"/>
    </source>
</evidence>
<accession>A0ABY7M770</accession>
<dbReference type="RefSeq" id="WP_270056904.1">
    <property type="nucleotide sequence ID" value="NZ_CP115149.1"/>
</dbReference>
<dbReference type="PROSITE" id="PS51832">
    <property type="entry name" value="HD_GYP"/>
    <property type="match status" value="1"/>
</dbReference>
<protein>
    <submittedName>
        <fullName evidence="2">HD domain-containing protein</fullName>
    </submittedName>
</protein>
<feature type="domain" description="HD-GYP" evidence="1">
    <location>
        <begin position="1"/>
        <end position="132"/>
    </location>
</feature>
<proteinExistence type="predicted"/>
<dbReference type="InterPro" id="IPR003607">
    <property type="entry name" value="HD/PDEase_dom"/>
</dbReference>
<dbReference type="Proteomes" id="UP001212803">
    <property type="component" value="Chromosome"/>
</dbReference>
<evidence type="ECO:0000313" key="2">
    <source>
        <dbReference type="EMBL" id="WBL36380.1"/>
    </source>
</evidence>
<dbReference type="PANTHER" id="PTHR43155">
    <property type="entry name" value="CYCLIC DI-GMP PHOSPHODIESTERASE PA4108-RELATED"/>
    <property type="match status" value="1"/>
</dbReference>
<organism evidence="2 3">
    <name type="scientific">Tepidiforma flava</name>
    <dbReference type="NCBI Taxonomy" id="3004094"/>
    <lineage>
        <taxon>Bacteria</taxon>
        <taxon>Bacillati</taxon>
        <taxon>Chloroflexota</taxon>
        <taxon>Tepidiformia</taxon>
        <taxon>Tepidiformales</taxon>
        <taxon>Tepidiformaceae</taxon>
        <taxon>Tepidiforma</taxon>
    </lineage>
</organism>
<name>A0ABY7M770_9CHLR</name>
<evidence type="ECO:0000259" key="1">
    <source>
        <dbReference type="PROSITE" id="PS51832"/>
    </source>
</evidence>